<dbReference type="Pfam" id="PF00291">
    <property type="entry name" value="PALP"/>
    <property type="match status" value="1"/>
</dbReference>
<feature type="binding site" evidence="10">
    <location>
        <position position="72"/>
    </location>
    <ligand>
        <name>pyridoxal 5'-phosphate</name>
        <dbReference type="ChEBI" id="CHEBI:597326"/>
    </ligand>
</feature>
<dbReference type="eggNOG" id="COG0031">
    <property type="taxonomic scope" value="Bacteria"/>
</dbReference>
<comment type="similarity">
    <text evidence="3">Belongs to the cysteine synthase/cystathionine beta-synthase family.</text>
</comment>
<dbReference type="OrthoDB" id="9808024at2"/>
<dbReference type="UniPathway" id="UPA00136">
    <property type="reaction ID" value="UER00200"/>
</dbReference>
<sequence>MLYNNVIDAIGNTPVVKLHHVPEDSADVYVKLEYQNPGGSVKDRPVRYIIKDLLRSGDLKPGGTIIEYTSGNTGIALAMVGAALGLNVIITMPETMSKERKLLMKAYGANLVQTPGDQGVAGARDKAEEIAKEKGAPIFGQFSNQANVKSHQETTAQEILQDIPDLDGFVAGVGTGGTITGVGRVLKEKDDKIKVWAVEPAASPLLSGGEAGPHKIQGLGANFIPEILDQDIYDKVYQVSNEDAMAKAREVAQSEGLLVGISSGANLLGALDLAKELGKGQKVLTVLPSNGERYLTTDLYEHLADELD</sequence>
<dbReference type="EMBL" id="AGXA01000020">
    <property type="protein sequence ID" value="EKU93512.1"/>
    <property type="molecule type" value="Genomic_DNA"/>
</dbReference>
<feature type="domain" description="Tryptophan synthase beta chain-like PALP" evidence="12">
    <location>
        <begin position="8"/>
        <end position="288"/>
    </location>
</feature>
<dbReference type="Gene3D" id="3.40.50.1100">
    <property type="match status" value="2"/>
</dbReference>
<dbReference type="RefSeq" id="WP_003778071.1">
    <property type="nucleotide sequence ID" value="NZ_JH992959.1"/>
</dbReference>
<evidence type="ECO:0000256" key="8">
    <source>
        <dbReference type="ARBA" id="ARBA00023192"/>
    </source>
</evidence>
<evidence type="ECO:0000256" key="6">
    <source>
        <dbReference type="ARBA" id="ARBA00022679"/>
    </source>
</evidence>
<keyword evidence="7 10" id="KW-0663">Pyridoxal phosphate</keyword>
<evidence type="ECO:0000256" key="1">
    <source>
        <dbReference type="ARBA" id="ARBA00001933"/>
    </source>
</evidence>
<dbReference type="SUPFAM" id="SSF53686">
    <property type="entry name" value="Tryptophan synthase beta subunit-like PLP-dependent enzymes"/>
    <property type="match status" value="1"/>
</dbReference>
<comment type="caution">
    <text evidence="13">The sequence shown here is derived from an EMBL/GenBank/DDBJ whole genome shotgun (WGS) entry which is preliminary data.</text>
</comment>
<evidence type="ECO:0000259" key="12">
    <source>
        <dbReference type="Pfam" id="PF00291"/>
    </source>
</evidence>
<feature type="binding site" evidence="10">
    <location>
        <begin position="174"/>
        <end position="178"/>
    </location>
    <ligand>
        <name>pyridoxal 5'-phosphate</name>
        <dbReference type="ChEBI" id="CHEBI:597326"/>
    </ligand>
</feature>
<evidence type="ECO:0000313" key="13">
    <source>
        <dbReference type="EMBL" id="EKU93512.1"/>
    </source>
</evidence>
<comment type="catalytic activity">
    <reaction evidence="9">
        <text>O-acetyl-L-serine + hydrogen sulfide = L-cysteine + acetate</text>
        <dbReference type="Rhea" id="RHEA:14829"/>
        <dbReference type="ChEBI" id="CHEBI:29919"/>
        <dbReference type="ChEBI" id="CHEBI:30089"/>
        <dbReference type="ChEBI" id="CHEBI:35235"/>
        <dbReference type="ChEBI" id="CHEBI:58340"/>
        <dbReference type="EC" id="2.5.1.47"/>
    </reaction>
</comment>
<feature type="binding site" evidence="10">
    <location>
        <position position="262"/>
    </location>
    <ligand>
        <name>pyridoxal 5'-phosphate</name>
        <dbReference type="ChEBI" id="CHEBI:597326"/>
    </ligand>
</feature>
<dbReference type="InterPro" id="IPR036052">
    <property type="entry name" value="TrpB-like_PALP_sf"/>
</dbReference>
<dbReference type="NCBIfam" id="TIGR01139">
    <property type="entry name" value="cysK"/>
    <property type="match status" value="1"/>
</dbReference>
<evidence type="ECO:0000256" key="11">
    <source>
        <dbReference type="PIRSR" id="PIRSR605856-51"/>
    </source>
</evidence>
<keyword evidence="6" id="KW-0808">Transferase</keyword>
<dbReference type="InterPro" id="IPR050214">
    <property type="entry name" value="Cys_Synth/Cystath_Beta-Synth"/>
</dbReference>
<dbReference type="AlphaFoldDB" id="K9ERH2"/>
<comment type="cofactor">
    <cofactor evidence="1 10">
        <name>pyridoxal 5'-phosphate</name>
        <dbReference type="ChEBI" id="CHEBI:597326"/>
    </cofactor>
</comment>
<dbReference type="CDD" id="cd01561">
    <property type="entry name" value="CBS_like"/>
    <property type="match status" value="1"/>
</dbReference>
<organism evidence="13 14">
    <name type="scientific">Alloiococcus otitis ATCC 51267</name>
    <dbReference type="NCBI Taxonomy" id="883081"/>
    <lineage>
        <taxon>Bacteria</taxon>
        <taxon>Bacillati</taxon>
        <taxon>Bacillota</taxon>
        <taxon>Bacilli</taxon>
        <taxon>Lactobacillales</taxon>
        <taxon>Carnobacteriaceae</taxon>
        <taxon>Alloiococcus</taxon>
    </lineage>
</organism>
<dbReference type="GO" id="GO:0004124">
    <property type="term" value="F:cysteine synthase activity"/>
    <property type="evidence" value="ECO:0007669"/>
    <property type="project" value="UniProtKB-EC"/>
</dbReference>
<keyword evidence="5" id="KW-0028">Amino-acid biosynthesis</keyword>
<reference evidence="13 14" key="1">
    <citation type="submission" date="2012-09" db="EMBL/GenBank/DDBJ databases">
        <title>The Genome Sequence of Alloiococcus otitis ATCC 51267.</title>
        <authorList>
            <consortium name="The Broad Institute Genome Sequencing Platform"/>
            <person name="Earl A."/>
            <person name="Ward D."/>
            <person name="Feldgarden M."/>
            <person name="Gevers D."/>
            <person name="Huys G."/>
            <person name="Walker B."/>
            <person name="Young S.K."/>
            <person name="Zeng Q."/>
            <person name="Gargeya S."/>
            <person name="Fitzgerald M."/>
            <person name="Haas B."/>
            <person name="Abouelleil A."/>
            <person name="Alvarado L."/>
            <person name="Arachchi H.M."/>
            <person name="Berlin A.M."/>
            <person name="Chapman S.B."/>
            <person name="Goldberg J."/>
            <person name="Griggs A."/>
            <person name="Gujja S."/>
            <person name="Hansen M."/>
            <person name="Howarth C."/>
            <person name="Imamovic A."/>
            <person name="Larimer J."/>
            <person name="McCowen C."/>
            <person name="Montmayeur A."/>
            <person name="Murphy C."/>
            <person name="Neiman D."/>
            <person name="Pearson M."/>
            <person name="Priest M."/>
            <person name="Roberts A."/>
            <person name="Saif S."/>
            <person name="Shea T."/>
            <person name="Sisk P."/>
            <person name="Sykes S."/>
            <person name="Wortman J."/>
            <person name="Nusbaum C."/>
            <person name="Birren B."/>
        </authorList>
    </citation>
    <scope>NUCLEOTIDE SEQUENCE [LARGE SCALE GENOMIC DNA]</scope>
    <source>
        <strain evidence="13 14">ATCC 51267</strain>
    </source>
</reference>
<evidence type="ECO:0000256" key="3">
    <source>
        <dbReference type="ARBA" id="ARBA00007103"/>
    </source>
</evidence>
<comment type="pathway">
    <text evidence="2">Amino-acid biosynthesis; L-cysteine biosynthesis; L-cysteine from L-serine: step 2/2.</text>
</comment>
<evidence type="ECO:0000256" key="10">
    <source>
        <dbReference type="PIRSR" id="PIRSR605856-50"/>
    </source>
</evidence>
<proteinExistence type="inferred from homology"/>
<evidence type="ECO:0000313" key="14">
    <source>
        <dbReference type="Proteomes" id="UP000009875"/>
    </source>
</evidence>
<feature type="modified residue" description="N6-(pyridoxal phosphate)lysine" evidence="11">
    <location>
        <position position="42"/>
    </location>
</feature>
<keyword evidence="8" id="KW-0198">Cysteine biosynthesis</keyword>
<dbReference type="PANTHER" id="PTHR10314">
    <property type="entry name" value="CYSTATHIONINE BETA-SYNTHASE"/>
    <property type="match status" value="1"/>
</dbReference>
<evidence type="ECO:0000256" key="4">
    <source>
        <dbReference type="ARBA" id="ARBA00012681"/>
    </source>
</evidence>
<evidence type="ECO:0000256" key="5">
    <source>
        <dbReference type="ARBA" id="ARBA00022605"/>
    </source>
</evidence>
<dbReference type="STRING" id="883081.HMPREF9698_01044"/>
<dbReference type="NCBIfam" id="TIGR01136">
    <property type="entry name" value="cysKM"/>
    <property type="match status" value="1"/>
</dbReference>
<evidence type="ECO:0000256" key="2">
    <source>
        <dbReference type="ARBA" id="ARBA00004962"/>
    </source>
</evidence>
<protein>
    <recommendedName>
        <fullName evidence="4">cysteine synthase</fullName>
        <ecNumber evidence="4">2.5.1.47</ecNumber>
    </recommendedName>
</protein>
<keyword evidence="14" id="KW-1185">Reference proteome</keyword>
<dbReference type="GO" id="GO:0006535">
    <property type="term" value="P:cysteine biosynthetic process from serine"/>
    <property type="evidence" value="ECO:0007669"/>
    <property type="project" value="InterPro"/>
</dbReference>
<dbReference type="HOGENOM" id="CLU_021018_1_0_9"/>
<dbReference type="PATRIC" id="fig|883081.3.peg.1045"/>
<dbReference type="FunFam" id="3.40.50.1100:FF:000006">
    <property type="entry name" value="Cysteine synthase"/>
    <property type="match status" value="1"/>
</dbReference>
<dbReference type="Proteomes" id="UP000009875">
    <property type="component" value="Unassembled WGS sequence"/>
</dbReference>
<dbReference type="InterPro" id="IPR001926">
    <property type="entry name" value="TrpB-like_PALP"/>
</dbReference>
<dbReference type="InterPro" id="IPR005859">
    <property type="entry name" value="CysK"/>
</dbReference>
<gene>
    <name evidence="13" type="ORF">HMPREF9698_01044</name>
</gene>
<dbReference type="EC" id="2.5.1.47" evidence="4"/>
<evidence type="ECO:0000256" key="9">
    <source>
        <dbReference type="ARBA" id="ARBA00047931"/>
    </source>
</evidence>
<dbReference type="InterPro" id="IPR005856">
    <property type="entry name" value="Cys_synth"/>
</dbReference>
<name>K9ERH2_9LACT</name>
<evidence type="ECO:0000256" key="7">
    <source>
        <dbReference type="ARBA" id="ARBA00022898"/>
    </source>
</evidence>
<accession>K9ERH2</accession>